<sequence>MEDKKNSFVTLYLLGGGCCYLPPSLPKSGRPEFIGDWKNENYTDACNQTTINYIFDDTIVLHYKMYQVKDNCNTINQYNLQLEWKVEGSLFCQKIWLNELSPWNCYSYNLNSSTFGLDSVNYLKQ</sequence>
<accession>A0ABY2M6P4</accession>
<proteinExistence type="predicted"/>
<protein>
    <submittedName>
        <fullName evidence="1">Uncharacterized protein</fullName>
    </submittedName>
</protein>
<evidence type="ECO:0000313" key="1">
    <source>
        <dbReference type="EMBL" id="TGL23034.1"/>
    </source>
</evidence>
<comment type="caution">
    <text evidence="1">The sequence shown here is derived from an EMBL/GenBank/DDBJ whole genome shotgun (WGS) entry which is preliminary data.</text>
</comment>
<dbReference type="Proteomes" id="UP000298200">
    <property type="component" value="Unassembled WGS sequence"/>
</dbReference>
<gene>
    <name evidence="1" type="ORF">EHQ46_05815</name>
</gene>
<organism evidence="1 2">
    <name type="scientific">Leptospira yanagawae</name>
    <dbReference type="NCBI Taxonomy" id="293069"/>
    <lineage>
        <taxon>Bacteria</taxon>
        <taxon>Pseudomonadati</taxon>
        <taxon>Spirochaetota</taxon>
        <taxon>Spirochaetia</taxon>
        <taxon>Leptospirales</taxon>
        <taxon>Leptospiraceae</taxon>
        <taxon>Leptospira</taxon>
    </lineage>
</organism>
<dbReference type="EMBL" id="RQFU01000008">
    <property type="protein sequence ID" value="TGL23034.1"/>
    <property type="molecule type" value="Genomic_DNA"/>
</dbReference>
<name>A0ABY2M6P4_9LEPT</name>
<dbReference type="PROSITE" id="PS51257">
    <property type="entry name" value="PROKAR_LIPOPROTEIN"/>
    <property type="match status" value="1"/>
</dbReference>
<reference evidence="2" key="1">
    <citation type="journal article" date="2019" name="PLoS Negl. Trop. Dis.">
        <title>Revisiting the worldwide diversity of Leptospira species in the environment.</title>
        <authorList>
            <person name="Vincent A.T."/>
            <person name="Schiettekatte O."/>
            <person name="Bourhy P."/>
            <person name="Veyrier F.J."/>
            <person name="Picardeau M."/>
        </authorList>
    </citation>
    <scope>NUCLEOTIDE SEQUENCE [LARGE SCALE GENOMIC DNA]</scope>
    <source>
        <strain evidence="2">201800272</strain>
    </source>
</reference>
<keyword evidence="2" id="KW-1185">Reference proteome</keyword>
<dbReference type="RefSeq" id="WP_135634176.1">
    <property type="nucleotide sequence ID" value="NZ_RQFU01000008.1"/>
</dbReference>
<evidence type="ECO:0000313" key="2">
    <source>
        <dbReference type="Proteomes" id="UP000298200"/>
    </source>
</evidence>